<organism evidence="9">
    <name type="scientific">freshwater metagenome</name>
    <dbReference type="NCBI Taxonomy" id="449393"/>
    <lineage>
        <taxon>unclassified sequences</taxon>
        <taxon>metagenomes</taxon>
        <taxon>ecological metagenomes</taxon>
    </lineage>
</organism>
<dbReference type="EMBL" id="CAFAAL010000016">
    <property type="protein sequence ID" value="CAB4795757.1"/>
    <property type="molecule type" value="Genomic_DNA"/>
</dbReference>
<evidence type="ECO:0000259" key="6">
    <source>
        <dbReference type="SMART" id="SM00752"/>
    </source>
</evidence>
<evidence type="ECO:0000313" key="12">
    <source>
        <dbReference type="EMBL" id="CAB5023093.1"/>
    </source>
</evidence>
<feature type="domain" description="HTTM-like" evidence="6">
    <location>
        <begin position="10"/>
        <end position="286"/>
    </location>
</feature>
<accession>A0A6J6XPG9</accession>
<feature type="transmembrane region" description="Helical" evidence="5">
    <location>
        <begin position="91"/>
        <end position="108"/>
    </location>
</feature>
<evidence type="ECO:0000256" key="4">
    <source>
        <dbReference type="ARBA" id="ARBA00023136"/>
    </source>
</evidence>
<feature type="transmembrane region" description="Helical" evidence="5">
    <location>
        <begin position="220"/>
        <end position="241"/>
    </location>
</feature>
<name>A0A6J6XPG9_9ZZZZ</name>
<evidence type="ECO:0000313" key="10">
    <source>
        <dbReference type="EMBL" id="CAB4862108.1"/>
    </source>
</evidence>
<evidence type="ECO:0000313" key="8">
    <source>
        <dbReference type="EMBL" id="CAB4766894.1"/>
    </source>
</evidence>
<dbReference type="AlphaFoldDB" id="A0A6J6XPG9"/>
<dbReference type="EMBL" id="CAFBLJ010000018">
    <property type="protein sequence ID" value="CAB4862108.1"/>
    <property type="molecule type" value="Genomic_DNA"/>
</dbReference>
<feature type="transmembrane region" description="Helical" evidence="5">
    <location>
        <begin position="120"/>
        <end position="139"/>
    </location>
</feature>
<feature type="transmembrane region" description="Helical" evidence="5">
    <location>
        <begin position="64"/>
        <end position="84"/>
    </location>
</feature>
<feature type="transmembrane region" description="Helical" evidence="5">
    <location>
        <begin position="248"/>
        <end position="269"/>
    </location>
</feature>
<feature type="transmembrane region" description="Helical" evidence="5">
    <location>
        <begin position="21"/>
        <end position="44"/>
    </location>
</feature>
<keyword evidence="3 5" id="KW-1133">Transmembrane helix</keyword>
<reference evidence="9" key="1">
    <citation type="submission" date="2020-05" db="EMBL/GenBank/DDBJ databases">
        <authorList>
            <person name="Chiriac C."/>
            <person name="Salcher M."/>
            <person name="Ghai R."/>
            <person name="Kavagutti S V."/>
        </authorList>
    </citation>
    <scope>NUCLEOTIDE SEQUENCE</scope>
</reference>
<evidence type="ECO:0000313" key="9">
    <source>
        <dbReference type="EMBL" id="CAB4795757.1"/>
    </source>
</evidence>
<keyword evidence="4 5" id="KW-0472">Membrane</keyword>
<sequence length="303" mass="33973">MIKHIDQWLFKTAPSSRLATLRILCGLYATIFLVARAESFWTTADLPARQVEGVGVLWFLDSPLSASIFHLAFLLTIVLGVAFTLGWRFRLVGPTFSLLFLFVATYRLSFGHVIHTEHLIALHLLVLGFTQSGDALSLGRRAQKNDAERQSAVYGWPIQIMILLTVITYVLAGISKVQHGGWDWLTGDVLRNQVAYDNLRKELLGSPHSPFGGWLVRFGWLFPPAAIATSIVEIGAFVALANQQRLRWAFALSAWAFHVGVVLTMAISFPYPLSFVAYAPLFAVEQIWSTKLVTRLLRRKTYL</sequence>
<evidence type="ECO:0000313" key="11">
    <source>
        <dbReference type="EMBL" id="CAB4891559.1"/>
    </source>
</evidence>
<dbReference type="InterPro" id="IPR011020">
    <property type="entry name" value="HTTM-like"/>
</dbReference>
<evidence type="ECO:0000313" key="7">
    <source>
        <dbReference type="EMBL" id="CAB4709919.1"/>
    </source>
</evidence>
<evidence type="ECO:0000256" key="2">
    <source>
        <dbReference type="ARBA" id="ARBA00022692"/>
    </source>
</evidence>
<dbReference type="EMBL" id="CAFBMF010000015">
    <property type="protein sequence ID" value="CAB4891559.1"/>
    <property type="molecule type" value="Genomic_DNA"/>
</dbReference>
<dbReference type="InterPro" id="IPR053934">
    <property type="entry name" value="HTTM_dom"/>
</dbReference>
<evidence type="ECO:0000256" key="1">
    <source>
        <dbReference type="ARBA" id="ARBA00004127"/>
    </source>
</evidence>
<dbReference type="EMBL" id="CAEZYH010000007">
    <property type="protein sequence ID" value="CAB4709919.1"/>
    <property type="molecule type" value="Genomic_DNA"/>
</dbReference>
<evidence type="ECO:0000256" key="3">
    <source>
        <dbReference type="ARBA" id="ARBA00022989"/>
    </source>
</evidence>
<proteinExistence type="predicted"/>
<comment type="subcellular location">
    <subcellularLocation>
        <location evidence="1">Endomembrane system</location>
        <topology evidence="1">Multi-pass membrane protein</topology>
    </subcellularLocation>
</comment>
<dbReference type="EMBL" id="CAEZZP010000023">
    <property type="protein sequence ID" value="CAB4766894.1"/>
    <property type="molecule type" value="Genomic_DNA"/>
</dbReference>
<dbReference type="GO" id="GO:0012505">
    <property type="term" value="C:endomembrane system"/>
    <property type="evidence" value="ECO:0007669"/>
    <property type="project" value="UniProtKB-SubCell"/>
</dbReference>
<keyword evidence="2 5" id="KW-0812">Transmembrane</keyword>
<feature type="transmembrane region" description="Helical" evidence="5">
    <location>
        <begin position="151"/>
        <end position="172"/>
    </location>
</feature>
<dbReference type="Pfam" id="PF05090">
    <property type="entry name" value="HTTM"/>
    <property type="match status" value="1"/>
</dbReference>
<gene>
    <name evidence="7" type="ORF">UFOPK2658_00338</name>
    <name evidence="8" type="ORF">UFOPK2880_00570</name>
    <name evidence="9" type="ORF">UFOPK3004_00345</name>
    <name evidence="10" type="ORF">UFOPK3304_00515</name>
    <name evidence="11" type="ORF">UFOPK3494_00403</name>
    <name evidence="12" type="ORF">UFOPK4134_00393</name>
</gene>
<dbReference type="SMART" id="SM00752">
    <property type="entry name" value="HTTM"/>
    <property type="match status" value="1"/>
</dbReference>
<dbReference type="EMBL" id="CAFBPS010000015">
    <property type="protein sequence ID" value="CAB5023093.1"/>
    <property type="molecule type" value="Genomic_DNA"/>
</dbReference>
<evidence type="ECO:0000256" key="5">
    <source>
        <dbReference type="SAM" id="Phobius"/>
    </source>
</evidence>
<protein>
    <submittedName>
        <fullName evidence="9">Unannotated protein</fullName>
    </submittedName>
</protein>